<name>A0A9W7LMC2_HIBTR</name>
<reference evidence="1" key="1">
    <citation type="submission" date="2023-05" db="EMBL/GenBank/DDBJ databases">
        <title>Genome and transcriptome analyses reveal genes involved in the formation of fine ridges on petal epidermal cells in Hibiscus trionum.</title>
        <authorList>
            <person name="Koshimizu S."/>
            <person name="Masuda S."/>
            <person name="Ishii T."/>
            <person name="Shirasu K."/>
            <person name="Hoshino A."/>
            <person name="Arita M."/>
        </authorList>
    </citation>
    <scope>NUCLEOTIDE SEQUENCE</scope>
    <source>
        <strain evidence="1">Hamamatsu line</strain>
    </source>
</reference>
<evidence type="ECO:0000313" key="1">
    <source>
        <dbReference type="EMBL" id="GMI69231.1"/>
    </source>
</evidence>
<dbReference type="OrthoDB" id="10044893at2759"/>
<proteinExistence type="predicted"/>
<gene>
    <name evidence="1" type="ORF">HRI_000592400</name>
</gene>
<sequence>MDNQIQQIMHKPLFYNRKNVYLSDEDDRAIDIELCPRCNNVRLVYDCPVEGCQQKGHTGQLCRACTLCIARCVVCGRCINDGEYEETFSLELLCSDCWRLQVKS</sequence>
<accession>A0A9W7LMC2</accession>
<dbReference type="AlphaFoldDB" id="A0A9W7LMC2"/>
<organism evidence="1 2">
    <name type="scientific">Hibiscus trionum</name>
    <name type="common">Flower of an hour</name>
    <dbReference type="NCBI Taxonomy" id="183268"/>
    <lineage>
        <taxon>Eukaryota</taxon>
        <taxon>Viridiplantae</taxon>
        <taxon>Streptophyta</taxon>
        <taxon>Embryophyta</taxon>
        <taxon>Tracheophyta</taxon>
        <taxon>Spermatophyta</taxon>
        <taxon>Magnoliopsida</taxon>
        <taxon>eudicotyledons</taxon>
        <taxon>Gunneridae</taxon>
        <taxon>Pentapetalae</taxon>
        <taxon>rosids</taxon>
        <taxon>malvids</taxon>
        <taxon>Malvales</taxon>
        <taxon>Malvaceae</taxon>
        <taxon>Malvoideae</taxon>
        <taxon>Hibiscus</taxon>
    </lineage>
</organism>
<keyword evidence="2" id="KW-1185">Reference proteome</keyword>
<dbReference type="EMBL" id="BSYR01000006">
    <property type="protein sequence ID" value="GMI69231.1"/>
    <property type="molecule type" value="Genomic_DNA"/>
</dbReference>
<protein>
    <submittedName>
        <fullName evidence="1">RCAR3 INTERACTING F-BOX PROTEIN 1</fullName>
    </submittedName>
</protein>
<comment type="caution">
    <text evidence="1">The sequence shown here is derived from an EMBL/GenBank/DDBJ whole genome shotgun (WGS) entry which is preliminary data.</text>
</comment>
<dbReference type="Proteomes" id="UP001165190">
    <property type="component" value="Unassembled WGS sequence"/>
</dbReference>
<evidence type="ECO:0000313" key="2">
    <source>
        <dbReference type="Proteomes" id="UP001165190"/>
    </source>
</evidence>